<reference evidence="1" key="2">
    <citation type="submission" date="2016-07" db="EMBL/GenBank/DDBJ databases">
        <authorList>
            <person name="Kauffman K."/>
            <person name="Arevalo P."/>
            <person name="Polz M.F."/>
        </authorList>
    </citation>
    <scope>NUCLEOTIDE SEQUENCE</scope>
    <source>
        <strain evidence="1">10N.261.52.F7</strain>
    </source>
</reference>
<name>A0AB36XM30_9VIBR</name>
<dbReference type="AlphaFoldDB" id="A0AB36XM30"/>
<dbReference type="EMBL" id="MCXM01000016">
    <property type="protein sequence ID" value="PMK46435.1"/>
    <property type="molecule type" value="Genomic_DNA"/>
</dbReference>
<dbReference type="RefSeq" id="WP_102278949.1">
    <property type="nucleotide sequence ID" value="NZ_JAJGZN020000005.1"/>
</dbReference>
<reference evidence="1" key="3">
    <citation type="journal article" date="2018" name="Nature">
        <title>A major lineage of non-tailed dsDNA viruses as unrecognized killers of marine bacteria.</title>
        <authorList>
            <person name="Kauffman K.M."/>
            <person name="Hussain F.A."/>
            <person name="Yang J."/>
            <person name="Arevalo P."/>
            <person name="Brown J.M."/>
            <person name="Chang W.K."/>
            <person name="VanInsberghe D."/>
            <person name="Elsherbini J."/>
            <person name="Sharma R.S."/>
            <person name="Cutler M.B."/>
            <person name="Kelly L."/>
            <person name="Polz M.F."/>
        </authorList>
    </citation>
    <scope>NUCLEOTIDE SEQUENCE</scope>
    <source>
        <strain evidence="1">10N.261.52.F7</strain>
    </source>
</reference>
<evidence type="ECO:0000313" key="1">
    <source>
        <dbReference type="EMBL" id="PMK46435.1"/>
    </source>
</evidence>
<sequence length="138" mass="15822">MLNEKIQILTDKLIATYLAKGVQPSDIADTVFEDNYVDMSLSKKKNLLTMTFTFEELDDEGQLILNVMRYTYNEAKQLDRVEQKVGKSRYKVQWDRYDDLMSILSELLSLVPSTTARESLIETLPQDLKAFTNSSIAA</sequence>
<proteinExistence type="predicted"/>
<comment type="caution">
    <text evidence="1">The sequence shown here is derived from an EMBL/GenBank/DDBJ whole genome shotgun (WGS) entry which is preliminary data.</text>
</comment>
<protein>
    <submittedName>
        <fullName evidence="1">Uncharacterized protein</fullName>
    </submittedName>
</protein>
<organism evidence="1">
    <name type="scientific">Vibrio lentus</name>
    <dbReference type="NCBI Taxonomy" id="136468"/>
    <lineage>
        <taxon>Bacteria</taxon>
        <taxon>Pseudomonadati</taxon>
        <taxon>Pseudomonadota</taxon>
        <taxon>Gammaproteobacteria</taxon>
        <taxon>Vibrionales</taxon>
        <taxon>Vibrionaceae</taxon>
        <taxon>Vibrio</taxon>
    </lineage>
</organism>
<reference key="1">
    <citation type="submission" date="2016-07" db="EMBL/GenBank/DDBJ databases">
        <title>Nontailed viruses are major unrecognized killers of bacteria in the ocean.</title>
        <authorList>
            <person name="Kauffman K."/>
            <person name="Hussain F."/>
            <person name="Yang J."/>
            <person name="Arevalo P."/>
            <person name="Brown J."/>
            <person name="Cutler M."/>
            <person name="Kelly L."/>
            <person name="Polz M.F."/>
        </authorList>
    </citation>
    <scope>NUCLEOTIDE SEQUENCE [LARGE SCALE GENOMIC DNA]</scope>
    <source>
        <strain>10N.261.52.F7</strain>
    </source>
</reference>
<accession>A0AB36XM30</accession>
<gene>
    <name evidence="1" type="ORF">BCT99_20870</name>
</gene>